<gene>
    <name evidence="7" type="ORF">J2Z22_000986</name>
</gene>
<dbReference type="Pfam" id="PF00294">
    <property type="entry name" value="PfkB"/>
    <property type="match status" value="1"/>
</dbReference>
<dbReference type="InterPro" id="IPR029056">
    <property type="entry name" value="Ribokinase-like"/>
</dbReference>
<dbReference type="EC" id="2.7.1.45" evidence="7"/>
<evidence type="ECO:0000256" key="1">
    <source>
        <dbReference type="ARBA" id="ARBA00010688"/>
    </source>
</evidence>
<proteinExistence type="inferred from homology"/>
<evidence type="ECO:0000256" key="2">
    <source>
        <dbReference type="ARBA" id="ARBA00022679"/>
    </source>
</evidence>
<dbReference type="RefSeq" id="WP_025702111.1">
    <property type="nucleotide sequence ID" value="NZ_JAUSUY010000003.1"/>
</dbReference>
<evidence type="ECO:0000256" key="5">
    <source>
        <dbReference type="ARBA" id="ARBA00022840"/>
    </source>
</evidence>
<keyword evidence="3" id="KW-0547">Nucleotide-binding</keyword>
<comment type="caution">
    <text evidence="7">The sequence shown here is derived from an EMBL/GenBank/DDBJ whole genome shotgun (WGS) entry which is preliminary data.</text>
</comment>
<sequence>MKACDVVTFGEAMAMFIADRPGELHQIERFTKALAGAETNVSTGLARLGFGMRWISKVGNDAFGKFIIEALRKENVDVDAVFTDERYPTGFQMKSKVLDGDPQVQYFRKGSAASTICPADVDMNYFTTAKHLHLTGIPAAISESARELSFEAIKAMRAAGRSISFDVNLRPKLWSSEAEMIENVNALAVQADWVLPGVGEGKLLTGYSDHRDIAAYYLDRGVKLVAVKLGPEGAYYRTQTEEGVVEGFKVKAVDTVGAGDGFAVGVISGLLDGLAVKEAVRRGNAIGALAVTAEGDAEGLPTREQLEAFMNASVITQ</sequence>
<dbReference type="SUPFAM" id="SSF53613">
    <property type="entry name" value="Ribokinase-like"/>
    <property type="match status" value="1"/>
</dbReference>
<dbReference type="Proteomes" id="UP001248709">
    <property type="component" value="Unassembled WGS sequence"/>
</dbReference>
<keyword evidence="8" id="KW-1185">Reference proteome</keyword>
<evidence type="ECO:0000259" key="6">
    <source>
        <dbReference type="Pfam" id="PF00294"/>
    </source>
</evidence>
<protein>
    <submittedName>
        <fullName evidence="7">2-dehydro-3-deoxygluconokinase</fullName>
        <ecNumber evidence="7">2.7.1.45</ecNumber>
    </submittedName>
</protein>
<evidence type="ECO:0000313" key="8">
    <source>
        <dbReference type="Proteomes" id="UP001248709"/>
    </source>
</evidence>
<keyword evidence="4" id="KW-0418">Kinase</keyword>
<accession>A0ABU3H3S0</accession>
<reference evidence="7 8" key="1">
    <citation type="submission" date="2023-07" db="EMBL/GenBank/DDBJ databases">
        <title>Genomic Encyclopedia of Type Strains, Phase IV (KMG-IV): sequencing the most valuable type-strain genomes for metagenomic binning, comparative biology and taxonomic classification.</title>
        <authorList>
            <person name="Goeker M."/>
        </authorList>
    </citation>
    <scope>NUCLEOTIDE SEQUENCE [LARGE SCALE GENOMIC DNA]</scope>
    <source>
        <strain evidence="7 8">T98</strain>
    </source>
</reference>
<organism evidence="7 8">
    <name type="scientific">Paenibacillus forsythiae</name>
    <dbReference type="NCBI Taxonomy" id="365616"/>
    <lineage>
        <taxon>Bacteria</taxon>
        <taxon>Bacillati</taxon>
        <taxon>Bacillota</taxon>
        <taxon>Bacilli</taxon>
        <taxon>Bacillales</taxon>
        <taxon>Paenibacillaceae</taxon>
        <taxon>Paenibacillus</taxon>
    </lineage>
</organism>
<dbReference type="EMBL" id="JAUSUY010000003">
    <property type="protein sequence ID" value="MDT3425470.1"/>
    <property type="molecule type" value="Genomic_DNA"/>
</dbReference>
<evidence type="ECO:0000256" key="4">
    <source>
        <dbReference type="ARBA" id="ARBA00022777"/>
    </source>
</evidence>
<dbReference type="PANTHER" id="PTHR43085">
    <property type="entry name" value="HEXOKINASE FAMILY MEMBER"/>
    <property type="match status" value="1"/>
</dbReference>
<comment type="similarity">
    <text evidence="1">Belongs to the carbohydrate kinase PfkB family.</text>
</comment>
<evidence type="ECO:0000313" key="7">
    <source>
        <dbReference type="EMBL" id="MDT3425470.1"/>
    </source>
</evidence>
<dbReference type="GO" id="GO:0008673">
    <property type="term" value="F:2-dehydro-3-deoxygluconokinase activity"/>
    <property type="evidence" value="ECO:0007669"/>
    <property type="project" value="UniProtKB-EC"/>
</dbReference>
<dbReference type="PANTHER" id="PTHR43085:SF1">
    <property type="entry name" value="PSEUDOURIDINE KINASE-RELATED"/>
    <property type="match status" value="1"/>
</dbReference>
<name>A0ABU3H3S0_9BACL</name>
<keyword evidence="5" id="KW-0067">ATP-binding</keyword>
<feature type="domain" description="Carbohydrate kinase PfkB" evidence="6">
    <location>
        <begin position="5"/>
        <end position="302"/>
    </location>
</feature>
<dbReference type="InterPro" id="IPR050306">
    <property type="entry name" value="PfkB_Carbo_kinase"/>
</dbReference>
<dbReference type="InterPro" id="IPR002173">
    <property type="entry name" value="Carboh/pur_kinase_PfkB_CS"/>
</dbReference>
<dbReference type="CDD" id="cd01166">
    <property type="entry name" value="KdgK"/>
    <property type="match status" value="1"/>
</dbReference>
<keyword evidence="2 7" id="KW-0808">Transferase</keyword>
<evidence type="ECO:0000256" key="3">
    <source>
        <dbReference type="ARBA" id="ARBA00022741"/>
    </source>
</evidence>
<dbReference type="Gene3D" id="3.40.1190.20">
    <property type="match status" value="1"/>
</dbReference>
<dbReference type="InterPro" id="IPR011611">
    <property type="entry name" value="PfkB_dom"/>
</dbReference>
<dbReference type="PROSITE" id="PS00584">
    <property type="entry name" value="PFKB_KINASES_2"/>
    <property type="match status" value="1"/>
</dbReference>